<dbReference type="InterPro" id="IPR036365">
    <property type="entry name" value="PGBD-like_sf"/>
</dbReference>
<proteinExistence type="predicted"/>
<evidence type="ECO:0000259" key="1">
    <source>
        <dbReference type="Pfam" id="PF01471"/>
    </source>
</evidence>
<feature type="domain" description="Peptidoglycan binding-like" evidence="1">
    <location>
        <begin position="9"/>
        <end position="64"/>
    </location>
</feature>
<organism evidence="3 4">
    <name type="scientific">Echinicola jeungdonensis</name>
    <dbReference type="NCBI Taxonomy" id="709343"/>
    <lineage>
        <taxon>Bacteria</taxon>
        <taxon>Pseudomonadati</taxon>
        <taxon>Bacteroidota</taxon>
        <taxon>Cytophagia</taxon>
        <taxon>Cytophagales</taxon>
        <taxon>Cyclobacteriaceae</taxon>
        <taxon>Echinicola</taxon>
    </lineage>
</organism>
<accession>A0ABV5J6W4</accession>
<evidence type="ECO:0000313" key="4">
    <source>
        <dbReference type="Proteomes" id="UP001589654"/>
    </source>
</evidence>
<comment type="caution">
    <text evidence="3">The sequence shown here is derived from an EMBL/GenBank/DDBJ whole genome shotgun (WGS) entry which is preliminary data.</text>
</comment>
<gene>
    <name evidence="3" type="ORF">ACFFUR_12080</name>
</gene>
<feature type="domain" description="N-acetylmuramidase" evidence="2">
    <location>
        <begin position="94"/>
        <end position="272"/>
    </location>
</feature>
<dbReference type="Pfam" id="PF01471">
    <property type="entry name" value="PG_binding_1"/>
    <property type="match status" value="1"/>
</dbReference>
<name>A0ABV5J6W4_9BACT</name>
<dbReference type="Gene3D" id="1.10.101.10">
    <property type="entry name" value="PGBD-like superfamily/PGBD"/>
    <property type="match status" value="1"/>
</dbReference>
<dbReference type="SUPFAM" id="SSF47090">
    <property type="entry name" value="PGBD-like"/>
    <property type="match status" value="1"/>
</dbReference>
<keyword evidence="4" id="KW-1185">Reference proteome</keyword>
<dbReference type="Pfam" id="PF11860">
    <property type="entry name" value="Muramidase"/>
    <property type="match status" value="1"/>
</dbReference>
<protein>
    <submittedName>
        <fullName evidence="3">N-acetylmuramidase domain-containing protein</fullName>
    </submittedName>
</protein>
<dbReference type="InterPro" id="IPR024408">
    <property type="entry name" value="Muramidase"/>
</dbReference>
<dbReference type="EMBL" id="JBHMEW010000062">
    <property type="protein sequence ID" value="MFB9212547.1"/>
    <property type="molecule type" value="Genomic_DNA"/>
</dbReference>
<evidence type="ECO:0000313" key="3">
    <source>
        <dbReference type="EMBL" id="MFB9212547.1"/>
    </source>
</evidence>
<dbReference type="InterPro" id="IPR002477">
    <property type="entry name" value="Peptidoglycan-bd-like"/>
</dbReference>
<dbReference type="InterPro" id="IPR036366">
    <property type="entry name" value="PGBDSf"/>
</dbReference>
<dbReference type="Proteomes" id="UP001589654">
    <property type="component" value="Unassembled WGS sequence"/>
</dbReference>
<dbReference type="RefSeq" id="WP_290249394.1">
    <property type="nucleotide sequence ID" value="NZ_JAUFQT010000002.1"/>
</dbReference>
<sequence>MKLLKFRSRGPEVHFLEELLTDLGYDVFVSNYFAWDTHLAVKQFQKENDLVIDGLVGVKTWSKLLGKNRQVFDQNSKLLSERDLEDFAKNYDLELAVVKAVNEVESNGRGFLADGRAKILFEGHIFWRELKKRGQNPQEFVSEQSKDILYPRWTKTHYQGGAGEYTRLNKATLLSKDPVFKEAAYRSASWGSFQIMGFNADSLGFKSIDDFVNKMQKHEREHLNAFGKFLEVNHLIGHLKSKNWAKFAKGYNGPAYAQNKYDTKLKKAYEKYS</sequence>
<reference evidence="3 4" key="1">
    <citation type="submission" date="2024-09" db="EMBL/GenBank/DDBJ databases">
        <authorList>
            <person name="Sun Q."/>
            <person name="Mori K."/>
        </authorList>
    </citation>
    <scope>NUCLEOTIDE SEQUENCE [LARGE SCALE GENOMIC DNA]</scope>
    <source>
        <strain evidence="3 4">CECT 7682</strain>
    </source>
</reference>
<evidence type="ECO:0000259" key="2">
    <source>
        <dbReference type="Pfam" id="PF11860"/>
    </source>
</evidence>